<gene>
    <name evidence="1" type="ORF">EUGRSUZ_G01196</name>
</gene>
<sequence>MKRSACCWMSCLAIYMEYRCIYPSHMQVQIQTSDNGKGFECTQARDLREHTCLAPSKILNVEFSLLRSSNVAYLMD</sequence>
<dbReference type="EMBL" id="KK198759">
    <property type="protein sequence ID" value="KCW63568.1"/>
    <property type="molecule type" value="Genomic_DNA"/>
</dbReference>
<organism evidence="1">
    <name type="scientific">Eucalyptus grandis</name>
    <name type="common">Flooded gum</name>
    <dbReference type="NCBI Taxonomy" id="71139"/>
    <lineage>
        <taxon>Eukaryota</taxon>
        <taxon>Viridiplantae</taxon>
        <taxon>Streptophyta</taxon>
        <taxon>Embryophyta</taxon>
        <taxon>Tracheophyta</taxon>
        <taxon>Spermatophyta</taxon>
        <taxon>Magnoliopsida</taxon>
        <taxon>eudicotyledons</taxon>
        <taxon>Gunneridae</taxon>
        <taxon>Pentapetalae</taxon>
        <taxon>rosids</taxon>
        <taxon>malvids</taxon>
        <taxon>Myrtales</taxon>
        <taxon>Myrtaceae</taxon>
        <taxon>Myrtoideae</taxon>
        <taxon>Eucalypteae</taxon>
        <taxon>Eucalyptus</taxon>
    </lineage>
</organism>
<name>A0A059BBS9_EUCGR</name>
<dbReference type="AlphaFoldDB" id="A0A059BBS9"/>
<dbReference type="InParanoid" id="A0A059BBS9"/>
<proteinExistence type="predicted"/>
<accession>A0A059BBS9</accession>
<protein>
    <submittedName>
        <fullName evidence="1">Uncharacterized protein</fullName>
    </submittedName>
</protein>
<dbReference type="Gramene" id="KCW63568">
    <property type="protein sequence ID" value="KCW63568"/>
    <property type="gene ID" value="EUGRSUZ_G01196"/>
</dbReference>
<evidence type="ECO:0000313" key="1">
    <source>
        <dbReference type="EMBL" id="KCW63568.1"/>
    </source>
</evidence>
<reference evidence="1" key="1">
    <citation type="submission" date="2013-07" db="EMBL/GenBank/DDBJ databases">
        <title>The genome of Eucalyptus grandis.</title>
        <authorList>
            <person name="Schmutz J."/>
            <person name="Hayes R."/>
            <person name="Myburg A."/>
            <person name="Tuskan G."/>
            <person name="Grattapaglia D."/>
            <person name="Rokhsar D.S."/>
        </authorList>
    </citation>
    <scope>NUCLEOTIDE SEQUENCE</scope>
    <source>
        <tissue evidence="1">Leaf extractions</tissue>
    </source>
</reference>